<evidence type="ECO:0000313" key="1">
    <source>
        <dbReference type="EMBL" id="GAA3542367.1"/>
    </source>
</evidence>
<evidence type="ECO:0000313" key="2">
    <source>
        <dbReference type="Proteomes" id="UP001500795"/>
    </source>
</evidence>
<organism evidence="1 2">
    <name type="scientific">Zobellella aerophila</name>
    <dbReference type="NCBI Taxonomy" id="870480"/>
    <lineage>
        <taxon>Bacteria</taxon>
        <taxon>Pseudomonadati</taxon>
        <taxon>Pseudomonadota</taxon>
        <taxon>Gammaproteobacteria</taxon>
        <taxon>Aeromonadales</taxon>
        <taxon>Aeromonadaceae</taxon>
        <taxon>Zobellella</taxon>
    </lineage>
</organism>
<sequence>MKSAKEFANWLAGQLKDVKSGVYLTRSDIGTLSGRQRFTPDFIRDIHYELALYGMGFVGDLHREKYYLFHLPTEQWIIHGEGSQETKASNVHAITDKKTKC</sequence>
<dbReference type="Proteomes" id="UP001500795">
    <property type="component" value="Unassembled WGS sequence"/>
</dbReference>
<dbReference type="RefSeq" id="WP_344958080.1">
    <property type="nucleotide sequence ID" value="NZ_BAABCX010000003.1"/>
</dbReference>
<keyword evidence="2" id="KW-1185">Reference proteome</keyword>
<dbReference type="EMBL" id="BAABCX010000003">
    <property type="protein sequence ID" value="GAA3542367.1"/>
    <property type="molecule type" value="Genomic_DNA"/>
</dbReference>
<reference evidence="2" key="1">
    <citation type="journal article" date="2019" name="Int. J. Syst. Evol. Microbiol.">
        <title>The Global Catalogue of Microorganisms (GCM) 10K type strain sequencing project: providing services to taxonomists for standard genome sequencing and annotation.</title>
        <authorList>
            <consortium name="The Broad Institute Genomics Platform"/>
            <consortium name="The Broad Institute Genome Sequencing Center for Infectious Disease"/>
            <person name="Wu L."/>
            <person name="Ma J."/>
        </authorList>
    </citation>
    <scope>NUCLEOTIDE SEQUENCE [LARGE SCALE GENOMIC DNA]</scope>
    <source>
        <strain evidence="2">JCM 17110</strain>
    </source>
</reference>
<evidence type="ECO:0008006" key="3">
    <source>
        <dbReference type="Google" id="ProtNLM"/>
    </source>
</evidence>
<protein>
    <recommendedName>
        <fullName evidence="3">Transcriptional regulator</fullName>
    </recommendedName>
</protein>
<accession>A0ABP6VX76</accession>
<proteinExistence type="predicted"/>
<gene>
    <name evidence="1" type="ORF">GCM10022394_22860</name>
</gene>
<name>A0ABP6VX76_9GAMM</name>
<comment type="caution">
    <text evidence="1">The sequence shown here is derived from an EMBL/GenBank/DDBJ whole genome shotgun (WGS) entry which is preliminary data.</text>
</comment>